<dbReference type="SUPFAM" id="SSF56349">
    <property type="entry name" value="DNA breaking-rejoining enzymes"/>
    <property type="match status" value="1"/>
</dbReference>
<sequence>MCYLGFRPSEFLDLRIEDYERKEKYFTGGAKTEAGKNRIVPVLSKVQKYIDALVKDKIGGYVFCDETGGHLDLRRSREEYFAPALTTIGISAEEQKERLLTPHCCRHTFANLMKKVQGADKNKLALIGHTSEEMLRHYQDADLEGLRKIVEGL</sequence>
<dbReference type="GO" id="GO:0003677">
    <property type="term" value="F:DNA binding"/>
    <property type="evidence" value="ECO:0007669"/>
    <property type="project" value="UniProtKB-KW"/>
</dbReference>
<evidence type="ECO:0000259" key="3">
    <source>
        <dbReference type="PROSITE" id="PS51898"/>
    </source>
</evidence>
<dbReference type="PANTHER" id="PTHR30349">
    <property type="entry name" value="PHAGE INTEGRASE-RELATED"/>
    <property type="match status" value="1"/>
</dbReference>
<name>A0A645BKK6_9ZZZZ</name>
<dbReference type="Pfam" id="PF00589">
    <property type="entry name" value="Phage_integrase"/>
    <property type="match status" value="1"/>
</dbReference>
<comment type="caution">
    <text evidence="4">The sequence shown here is derived from an EMBL/GenBank/DDBJ whole genome shotgun (WGS) entry which is preliminary data.</text>
</comment>
<proteinExistence type="predicted"/>
<evidence type="ECO:0000313" key="4">
    <source>
        <dbReference type="EMBL" id="MPM65732.1"/>
    </source>
</evidence>
<feature type="domain" description="Tyr recombinase" evidence="3">
    <location>
        <begin position="1"/>
        <end position="151"/>
    </location>
</feature>
<dbReference type="EMBL" id="VSSQ01020683">
    <property type="protein sequence ID" value="MPM65732.1"/>
    <property type="molecule type" value="Genomic_DNA"/>
</dbReference>
<dbReference type="CDD" id="cd00397">
    <property type="entry name" value="DNA_BRE_C"/>
    <property type="match status" value="1"/>
</dbReference>
<dbReference type="PANTHER" id="PTHR30349:SF41">
    <property type="entry name" value="INTEGRASE_RECOMBINASE PROTEIN MJ0367-RELATED"/>
    <property type="match status" value="1"/>
</dbReference>
<dbReference type="AlphaFoldDB" id="A0A645BKK6"/>
<keyword evidence="2" id="KW-0233">DNA recombination</keyword>
<accession>A0A645BKK6</accession>
<dbReference type="InterPro" id="IPR002104">
    <property type="entry name" value="Integrase_catalytic"/>
</dbReference>
<evidence type="ECO:0000256" key="1">
    <source>
        <dbReference type="ARBA" id="ARBA00023125"/>
    </source>
</evidence>
<keyword evidence="1" id="KW-0238">DNA-binding</keyword>
<dbReference type="InterPro" id="IPR013762">
    <property type="entry name" value="Integrase-like_cat_sf"/>
</dbReference>
<gene>
    <name evidence="4" type="primary">xerC_178</name>
    <name evidence="4" type="ORF">SDC9_112633</name>
</gene>
<dbReference type="GO" id="GO:0006310">
    <property type="term" value="P:DNA recombination"/>
    <property type="evidence" value="ECO:0007669"/>
    <property type="project" value="UniProtKB-KW"/>
</dbReference>
<dbReference type="InterPro" id="IPR050090">
    <property type="entry name" value="Tyrosine_recombinase_XerCD"/>
</dbReference>
<dbReference type="Gene3D" id="1.10.443.10">
    <property type="entry name" value="Intergrase catalytic core"/>
    <property type="match status" value="1"/>
</dbReference>
<dbReference type="InterPro" id="IPR011010">
    <property type="entry name" value="DNA_brk_join_enz"/>
</dbReference>
<evidence type="ECO:0000256" key="2">
    <source>
        <dbReference type="ARBA" id="ARBA00023172"/>
    </source>
</evidence>
<dbReference type="PROSITE" id="PS51898">
    <property type="entry name" value="TYR_RECOMBINASE"/>
    <property type="match status" value="1"/>
</dbReference>
<protein>
    <submittedName>
        <fullName evidence="4">Tyrosine recombinase XerC</fullName>
    </submittedName>
</protein>
<reference evidence="4" key="1">
    <citation type="submission" date="2019-08" db="EMBL/GenBank/DDBJ databases">
        <authorList>
            <person name="Kucharzyk K."/>
            <person name="Murdoch R.W."/>
            <person name="Higgins S."/>
            <person name="Loffler F."/>
        </authorList>
    </citation>
    <scope>NUCLEOTIDE SEQUENCE</scope>
</reference>
<organism evidence="4">
    <name type="scientific">bioreactor metagenome</name>
    <dbReference type="NCBI Taxonomy" id="1076179"/>
    <lineage>
        <taxon>unclassified sequences</taxon>
        <taxon>metagenomes</taxon>
        <taxon>ecological metagenomes</taxon>
    </lineage>
</organism>
<dbReference type="GO" id="GO:0015074">
    <property type="term" value="P:DNA integration"/>
    <property type="evidence" value="ECO:0007669"/>
    <property type="project" value="InterPro"/>
</dbReference>